<keyword evidence="1" id="KW-0472">Membrane</keyword>
<dbReference type="OrthoDB" id="5653724at2"/>
<dbReference type="Proteomes" id="UP000054736">
    <property type="component" value="Unassembled WGS sequence"/>
</dbReference>
<proteinExistence type="predicted"/>
<reference evidence="2 3" key="1">
    <citation type="submission" date="2015-11" db="EMBL/GenBank/DDBJ databases">
        <title>Genomic analysis of 38 Legionella species identifies large and diverse effector repertoires.</title>
        <authorList>
            <person name="Burstein D."/>
            <person name="Amaro F."/>
            <person name="Zusman T."/>
            <person name="Lifshitz Z."/>
            <person name="Cohen O."/>
            <person name="Gilbert J.A."/>
            <person name="Pupko T."/>
            <person name="Shuman H.A."/>
            <person name="Segal G."/>
        </authorList>
    </citation>
    <scope>NUCLEOTIDE SEQUENCE [LARGE SCALE GENOMIC DNA]</scope>
    <source>
        <strain evidence="2 3">ATCC 700990</strain>
    </source>
</reference>
<feature type="transmembrane region" description="Helical" evidence="1">
    <location>
        <begin position="59"/>
        <end position="78"/>
    </location>
</feature>
<keyword evidence="1" id="KW-1133">Transmembrane helix</keyword>
<organism evidence="2 3">
    <name type="scientific">Legionella drozanskii LLAP-1</name>
    <dbReference type="NCBI Taxonomy" id="1212489"/>
    <lineage>
        <taxon>Bacteria</taxon>
        <taxon>Pseudomonadati</taxon>
        <taxon>Pseudomonadota</taxon>
        <taxon>Gammaproteobacteria</taxon>
        <taxon>Legionellales</taxon>
        <taxon>Legionellaceae</taxon>
        <taxon>Legionella</taxon>
    </lineage>
</organism>
<evidence type="ECO:0000313" key="3">
    <source>
        <dbReference type="Proteomes" id="UP000054736"/>
    </source>
</evidence>
<name>A0A0W0SXS4_9GAMM</name>
<keyword evidence="3" id="KW-1185">Reference proteome</keyword>
<comment type="caution">
    <text evidence="2">The sequence shown here is derived from an EMBL/GenBank/DDBJ whole genome shotgun (WGS) entry which is preliminary data.</text>
</comment>
<feature type="transmembrane region" description="Helical" evidence="1">
    <location>
        <begin position="84"/>
        <end position="104"/>
    </location>
</feature>
<sequence length="273" mass="30962">MTGFFKYKISTRRIEIPRDSEGKTEPFSADNEQHLAVINSGVARFKEALPVMRKLDREIFLGGSIATTAIGLNMASMLPFIPYVYFSFTAAIIGTAILCHGLTARSMFIDKYQKIFNELKEIYQWVSESKKIKHWSGTEYWYAIRKKPVQDMMLTLGPWVPKEFIKTWDEEDFKSSNVPQIVRERAPLRQVTELTPEFIEKLAELASGSVQTANKEYRYYGDNNVGDYAVIAEEYWERSKVLASKASDGATNLASKGGELMVALTTTPKPHSS</sequence>
<evidence type="ECO:0000313" key="2">
    <source>
        <dbReference type="EMBL" id="KTC88121.1"/>
    </source>
</evidence>
<dbReference type="RefSeq" id="WP_058496011.1">
    <property type="nucleotide sequence ID" value="NZ_CAAAIU010000013.1"/>
</dbReference>
<dbReference type="PATRIC" id="fig|1212489.4.peg.1842"/>
<dbReference type="AlphaFoldDB" id="A0A0W0SXS4"/>
<gene>
    <name evidence="2" type="ORF">Ldro_1740</name>
</gene>
<keyword evidence="1" id="KW-0812">Transmembrane</keyword>
<protein>
    <submittedName>
        <fullName evidence="2">Uncharacterized protein</fullName>
    </submittedName>
</protein>
<accession>A0A0W0SXS4</accession>
<dbReference type="EMBL" id="LNXY01000020">
    <property type="protein sequence ID" value="KTC88121.1"/>
    <property type="molecule type" value="Genomic_DNA"/>
</dbReference>
<evidence type="ECO:0000256" key="1">
    <source>
        <dbReference type="SAM" id="Phobius"/>
    </source>
</evidence>